<evidence type="ECO:0000313" key="2">
    <source>
        <dbReference type="Proteomes" id="UP000008312"/>
    </source>
</evidence>
<dbReference type="EMBL" id="FN668690">
    <property type="protein sequence ID" value="CBK25259.2"/>
    <property type="molecule type" value="Genomic_DNA"/>
</dbReference>
<dbReference type="GeneID" id="24921874"/>
<organism evidence="1">
    <name type="scientific">Blastocystis hominis</name>
    <dbReference type="NCBI Taxonomy" id="12968"/>
    <lineage>
        <taxon>Eukaryota</taxon>
        <taxon>Sar</taxon>
        <taxon>Stramenopiles</taxon>
        <taxon>Bigyra</taxon>
        <taxon>Opalozoa</taxon>
        <taxon>Opalinata</taxon>
        <taxon>Blastocystidae</taxon>
        <taxon>Blastocystis</taxon>
    </lineage>
</organism>
<dbReference type="InParanoid" id="D8MB20"/>
<evidence type="ECO:0000313" key="1">
    <source>
        <dbReference type="EMBL" id="CBK25259.2"/>
    </source>
</evidence>
<protein>
    <submittedName>
        <fullName evidence="1">Uncharacterized protein</fullName>
    </submittedName>
</protein>
<dbReference type="RefSeq" id="XP_012899307.1">
    <property type="nucleotide sequence ID" value="XM_013043853.1"/>
</dbReference>
<accession>D8MB20</accession>
<name>D8MB20_BLAHO</name>
<reference evidence="1" key="1">
    <citation type="submission" date="2010-02" db="EMBL/GenBank/DDBJ databases">
        <title>Sequencing and annotation of the Blastocystis hominis genome.</title>
        <authorList>
            <person name="Wincker P."/>
        </authorList>
    </citation>
    <scope>NUCLEOTIDE SEQUENCE</scope>
    <source>
        <strain evidence="1">Singapore isolate B</strain>
    </source>
</reference>
<dbReference type="Proteomes" id="UP000008312">
    <property type="component" value="Unassembled WGS sequence"/>
</dbReference>
<gene>
    <name evidence="1" type="ORF">GSBLH_T00004876001</name>
</gene>
<proteinExistence type="predicted"/>
<sequence>MICFVDLPNLTSITSEGYSFYYPRVVRLASISKY</sequence>
<keyword evidence="2" id="KW-1185">Reference proteome</keyword>
<dbReference type="AlphaFoldDB" id="D8MB20"/>